<dbReference type="Pfam" id="PF02838">
    <property type="entry name" value="Glyco_hydro_20b"/>
    <property type="match status" value="1"/>
</dbReference>
<dbReference type="AlphaFoldDB" id="A0A2T0UNK8"/>
<comment type="caution">
    <text evidence="10">The sequence shown here is derived from an EMBL/GenBank/DDBJ whole genome shotgun (WGS) entry which is preliminary data.</text>
</comment>
<feature type="active site" description="Proton donor" evidence="6">
    <location>
        <position position="256"/>
    </location>
</feature>
<dbReference type="SUPFAM" id="SSF55545">
    <property type="entry name" value="beta-N-acetylhexosaminidase-like domain"/>
    <property type="match status" value="1"/>
</dbReference>
<feature type="region of interest" description="Disordered" evidence="7">
    <location>
        <begin position="451"/>
        <end position="474"/>
    </location>
</feature>
<dbReference type="GO" id="GO:0016020">
    <property type="term" value="C:membrane"/>
    <property type="evidence" value="ECO:0007669"/>
    <property type="project" value="TreeGrafter"/>
</dbReference>
<gene>
    <name evidence="10" type="ORF">BCF74_10914</name>
</gene>
<accession>A0A2T0UNK8</accession>
<dbReference type="InterPro" id="IPR015883">
    <property type="entry name" value="Glyco_hydro_20_cat"/>
</dbReference>
<dbReference type="GO" id="GO:0004563">
    <property type="term" value="F:beta-N-acetylhexosaminidase activity"/>
    <property type="evidence" value="ECO:0007669"/>
    <property type="project" value="UniProtKB-EC"/>
</dbReference>
<comment type="similarity">
    <text evidence="2">Belongs to the glycosyl hydrolase 20 family.</text>
</comment>
<name>A0A2T0UNK8_9MICO</name>
<dbReference type="InterPro" id="IPR015882">
    <property type="entry name" value="HEX_bac_N"/>
</dbReference>
<dbReference type="GO" id="GO:0030203">
    <property type="term" value="P:glycosaminoglycan metabolic process"/>
    <property type="evidence" value="ECO:0007669"/>
    <property type="project" value="TreeGrafter"/>
</dbReference>
<organism evidence="10 11">
    <name type="scientific">Knoellia remsis</name>
    <dbReference type="NCBI Taxonomy" id="407159"/>
    <lineage>
        <taxon>Bacteria</taxon>
        <taxon>Bacillati</taxon>
        <taxon>Actinomycetota</taxon>
        <taxon>Actinomycetes</taxon>
        <taxon>Micrococcales</taxon>
        <taxon>Intrasporangiaceae</taxon>
        <taxon>Knoellia</taxon>
    </lineage>
</organism>
<dbReference type="EMBL" id="PVTI01000009">
    <property type="protein sequence ID" value="PRY59427.1"/>
    <property type="molecule type" value="Genomic_DNA"/>
</dbReference>
<dbReference type="PRINTS" id="PR00738">
    <property type="entry name" value="GLHYDRLASE20"/>
</dbReference>
<dbReference type="EC" id="3.2.1.52" evidence="3"/>
<evidence type="ECO:0000256" key="2">
    <source>
        <dbReference type="ARBA" id="ARBA00006285"/>
    </source>
</evidence>
<dbReference type="Gene3D" id="3.30.379.10">
    <property type="entry name" value="Chitobiase/beta-hexosaminidase domain 2-like"/>
    <property type="match status" value="1"/>
</dbReference>
<keyword evidence="5" id="KW-0326">Glycosidase</keyword>
<reference evidence="10 11" key="1">
    <citation type="submission" date="2018-03" db="EMBL/GenBank/DDBJ databases">
        <title>Genomic Encyclopedia of Archaeal and Bacterial Type Strains, Phase II (KMG-II): from individual species to whole genera.</title>
        <authorList>
            <person name="Goeker M."/>
        </authorList>
    </citation>
    <scope>NUCLEOTIDE SEQUENCE [LARGE SCALE GENOMIC DNA]</scope>
    <source>
        <strain evidence="10 11">ATCC BAA-1496</strain>
    </source>
</reference>
<proteinExistence type="inferred from homology"/>
<dbReference type="Proteomes" id="UP000237822">
    <property type="component" value="Unassembled WGS sequence"/>
</dbReference>
<evidence type="ECO:0000313" key="10">
    <source>
        <dbReference type="EMBL" id="PRY59427.1"/>
    </source>
</evidence>
<dbReference type="InterPro" id="IPR025705">
    <property type="entry name" value="Beta_hexosaminidase_sua/sub"/>
</dbReference>
<dbReference type="SUPFAM" id="SSF51445">
    <property type="entry name" value="(Trans)glycosidases"/>
    <property type="match status" value="1"/>
</dbReference>
<feature type="domain" description="Glycoside hydrolase family 20 catalytic" evidence="8">
    <location>
        <begin position="83"/>
        <end position="424"/>
    </location>
</feature>
<dbReference type="CDD" id="cd06563">
    <property type="entry name" value="GH20_chitobiase-like"/>
    <property type="match status" value="1"/>
</dbReference>
<evidence type="ECO:0000259" key="9">
    <source>
        <dbReference type="Pfam" id="PF02838"/>
    </source>
</evidence>
<dbReference type="PANTHER" id="PTHR22600:SF57">
    <property type="entry name" value="BETA-N-ACETYLHEXOSAMINIDASE"/>
    <property type="match status" value="1"/>
</dbReference>
<dbReference type="PIRSF" id="PIRSF001093">
    <property type="entry name" value="B-hxosamndse_ab_euk"/>
    <property type="match status" value="1"/>
</dbReference>
<evidence type="ECO:0000256" key="5">
    <source>
        <dbReference type="ARBA" id="ARBA00023295"/>
    </source>
</evidence>
<keyword evidence="4" id="KW-0378">Hydrolase</keyword>
<evidence type="ECO:0000256" key="3">
    <source>
        <dbReference type="ARBA" id="ARBA00012663"/>
    </source>
</evidence>
<evidence type="ECO:0000256" key="1">
    <source>
        <dbReference type="ARBA" id="ARBA00001231"/>
    </source>
</evidence>
<sequence>MQPAGDGAPAVVRLVVDAALAPEEYHLAVTTHGVEVRAADDDAAGWAVQTLRQLLPTEAFALSGQASESVELPVVTVRDRPRFSWRGLHLDVARHVMPVDFLLRLLDLMELHKLNVFHLHLTDDQGWRFPVPSLPGLTDIGSWRAGTWQGQTGELDGVPHGGFYTRAQLEQLVSYAAERGIRVVPEIDVPGHVRSLLAAYPQMGARPVAAMEVPGTWGVFDEVLWLDDPAVEMVETIYAELLEVFPSTDIHIGGDECPTTEWVADPRGAELAQRRGVDGPGQLQGWFTRHLVDWLAERGRRTVGWDEILEQGDVPDALVMAWRNREEGVRAARAGHDVVMAPQEVFYFDHYQDAGPDEPHTIGGLSTIGDVAAYDVLDGLDDAAAARVVGIQGQLWTEYMPTSQHVEYMAFPRVSALAENAWSGPAEWSELEPRLTAQLARLEARGVNVRPLDGPRPWQRGGTGRLTRDLPYKP</sequence>
<dbReference type="PANTHER" id="PTHR22600">
    <property type="entry name" value="BETA-HEXOSAMINIDASE"/>
    <property type="match status" value="1"/>
</dbReference>
<evidence type="ECO:0000259" key="8">
    <source>
        <dbReference type="Pfam" id="PF00728"/>
    </source>
</evidence>
<protein>
    <recommendedName>
        <fullName evidence="3">beta-N-acetylhexosaminidase</fullName>
        <ecNumber evidence="3">3.2.1.52</ecNumber>
    </recommendedName>
</protein>
<comment type="catalytic activity">
    <reaction evidence="1">
        <text>Hydrolysis of terminal non-reducing N-acetyl-D-hexosamine residues in N-acetyl-beta-D-hexosaminides.</text>
        <dbReference type="EC" id="3.2.1.52"/>
    </reaction>
</comment>
<dbReference type="Gene3D" id="3.20.20.80">
    <property type="entry name" value="Glycosidases"/>
    <property type="match status" value="1"/>
</dbReference>
<evidence type="ECO:0000313" key="11">
    <source>
        <dbReference type="Proteomes" id="UP000237822"/>
    </source>
</evidence>
<evidence type="ECO:0000256" key="7">
    <source>
        <dbReference type="SAM" id="MobiDB-lite"/>
    </source>
</evidence>
<evidence type="ECO:0000256" key="4">
    <source>
        <dbReference type="ARBA" id="ARBA00022801"/>
    </source>
</evidence>
<dbReference type="GO" id="GO:0005975">
    <property type="term" value="P:carbohydrate metabolic process"/>
    <property type="evidence" value="ECO:0007669"/>
    <property type="project" value="InterPro"/>
</dbReference>
<dbReference type="Pfam" id="PF00728">
    <property type="entry name" value="Glyco_hydro_20"/>
    <property type="match status" value="1"/>
</dbReference>
<dbReference type="InterPro" id="IPR029018">
    <property type="entry name" value="Hex-like_dom2"/>
</dbReference>
<feature type="domain" description="Beta-hexosaminidase bacterial type N-terminal" evidence="9">
    <location>
        <begin position="9"/>
        <end position="79"/>
    </location>
</feature>
<evidence type="ECO:0000256" key="6">
    <source>
        <dbReference type="PIRSR" id="PIRSR625705-1"/>
    </source>
</evidence>
<keyword evidence="11" id="KW-1185">Reference proteome</keyword>
<dbReference type="InterPro" id="IPR017853">
    <property type="entry name" value="GH"/>
</dbReference>